<keyword evidence="2" id="KW-1133">Transmembrane helix</keyword>
<evidence type="ECO:0000313" key="4">
    <source>
        <dbReference type="Proteomes" id="UP000215914"/>
    </source>
</evidence>
<evidence type="ECO:0000256" key="2">
    <source>
        <dbReference type="SAM" id="Phobius"/>
    </source>
</evidence>
<dbReference type="Gramene" id="mRNA:HanXRQr2_Chr17g0811761">
    <property type="protein sequence ID" value="mRNA:HanXRQr2_Chr17g0811761"/>
    <property type="gene ID" value="HanXRQr2_Chr17g0811761"/>
</dbReference>
<feature type="region of interest" description="Disordered" evidence="1">
    <location>
        <begin position="1"/>
        <end position="21"/>
    </location>
</feature>
<evidence type="ECO:0000256" key="1">
    <source>
        <dbReference type="SAM" id="MobiDB-lite"/>
    </source>
</evidence>
<feature type="transmembrane region" description="Helical" evidence="2">
    <location>
        <begin position="102"/>
        <end position="121"/>
    </location>
</feature>
<keyword evidence="2" id="KW-0812">Transmembrane</keyword>
<gene>
    <name evidence="3" type="ORF">HanXRQr2_Chr17g0811761</name>
</gene>
<organism evidence="3 4">
    <name type="scientific">Helianthus annuus</name>
    <name type="common">Common sunflower</name>
    <dbReference type="NCBI Taxonomy" id="4232"/>
    <lineage>
        <taxon>Eukaryota</taxon>
        <taxon>Viridiplantae</taxon>
        <taxon>Streptophyta</taxon>
        <taxon>Embryophyta</taxon>
        <taxon>Tracheophyta</taxon>
        <taxon>Spermatophyta</taxon>
        <taxon>Magnoliopsida</taxon>
        <taxon>eudicotyledons</taxon>
        <taxon>Gunneridae</taxon>
        <taxon>Pentapetalae</taxon>
        <taxon>asterids</taxon>
        <taxon>campanulids</taxon>
        <taxon>Asterales</taxon>
        <taxon>Asteraceae</taxon>
        <taxon>Asteroideae</taxon>
        <taxon>Heliantheae alliance</taxon>
        <taxon>Heliantheae</taxon>
        <taxon>Helianthus</taxon>
    </lineage>
</organism>
<protein>
    <submittedName>
        <fullName evidence="3">PLAC8 motif-containing protein</fullName>
    </submittedName>
</protein>
<accession>A0A9K3GV66</accession>
<keyword evidence="4" id="KW-1185">Reference proteome</keyword>
<feature type="transmembrane region" description="Helical" evidence="2">
    <location>
        <begin position="224"/>
        <end position="248"/>
    </location>
</feature>
<reference evidence="3" key="1">
    <citation type="journal article" date="2017" name="Nature">
        <title>The sunflower genome provides insights into oil metabolism, flowering and Asterid evolution.</title>
        <authorList>
            <person name="Badouin H."/>
            <person name="Gouzy J."/>
            <person name="Grassa C.J."/>
            <person name="Murat F."/>
            <person name="Staton S.E."/>
            <person name="Cottret L."/>
            <person name="Lelandais-Briere C."/>
            <person name="Owens G.L."/>
            <person name="Carrere S."/>
            <person name="Mayjonade B."/>
            <person name="Legrand L."/>
            <person name="Gill N."/>
            <person name="Kane N.C."/>
            <person name="Bowers J.E."/>
            <person name="Hubner S."/>
            <person name="Bellec A."/>
            <person name="Berard A."/>
            <person name="Berges H."/>
            <person name="Blanchet N."/>
            <person name="Boniface M.C."/>
            <person name="Brunel D."/>
            <person name="Catrice O."/>
            <person name="Chaidir N."/>
            <person name="Claudel C."/>
            <person name="Donnadieu C."/>
            <person name="Faraut T."/>
            <person name="Fievet G."/>
            <person name="Helmstetter N."/>
            <person name="King M."/>
            <person name="Knapp S.J."/>
            <person name="Lai Z."/>
            <person name="Le Paslier M.C."/>
            <person name="Lippi Y."/>
            <person name="Lorenzon L."/>
            <person name="Mandel J.R."/>
            <person name="Marage G."/>
            <person name="Marchand G."/>
            <person name="Marquand E."/>
            <person name="Bret-Mestries E."/>
            <person name="Morien E."/>
            <person name="Nambeesan S."/>
            <person name="Nguyen T."/>
            <person name="Pegot-Espagnet P."/>
            <person name="Pouilly N."/>
            <person name="Raftis F."/>
            <person name="Sallet E."/>
            <person name="Schiex T."/>
            <person name="Thomas J."/>
            <person name="Vandecasteele C."/>
            <person name="Vares D."/>
            <person name="Vear F."/>
            <person name="Vautrin S."/>
            <person name="Crespi M."/>
            <person name="Mangin B."/>
            <person name="Burke J.M."/>
            <person name="Salse J."/>
            <person name="Munos S."/>
            <person name="Vincourt P."/>
            <person name="Rieseberg L.H."/>
            <person name="Langlade N.B."/>
        </authorList>
    </citation>
    <scope>NUCLEOTIDE SEQUENCE</scope>
    <source>
        <tissue evidence="3">Leaves</tissue>
    </source>
</reference>
<dbReference type="PANTHER" id="PTHR15907">
    <property type="entry name" value="DUF614 FAMILY PROTEIN-RELATED"/>
    <property type="match status" value="1"/>
</dbReference>
<dbReference type="InterPro" id="IPR006461">
    <property type="entry name" value="PLAC_motif_containing"/>
</dbReference>
<dbReference type="Proteomes" id="UP000215914">
    <property type="component" value="Unassembled WGS sequence"/>
</dbReference>
<sequence>MGRVEETLPDETTFQYSPSQGYPAQIPPYTNHHEIKQPLPPSQIQQPPAIYQPQHGIPQMYSYAPPPVTTPNWYPPPTVQEWTTGLLECFDDPEIACGTSGLIYSLLVAFIGIPCIMSCTYRTKIRSRYNLLETPAPDWVIHLFCEYCALCQEYRELKNRGMDPALGWQGNLSKQQQQMANCATMTPPINQRIWVKQYGFFFQFYYLLQHISSIIFIIDTKMYLDFFFFCFIRCLNLLIFIIVAFLILH</sequence>
<feature type="compositionally biased region" description="Polar residues" evidence="1">
    <location>
        <begin position="10"/>
        <end position="21"/>
    </location>
</feature>
<name>A0A9K3GV66_HELAN</name>
<dbReference type="Pfam" id="PF04749">
    <property type="entry name" value="PLAC8"/>
    <property type="match status" value="1"/>
</dbReference>
<comment type="caution">
    <text evidence="3">The sequence shown here is derived from an EMBL/GenBank/DDBJ whole genome shotgun (WGS) entry which is preliminary data.</text>
</comment>
<dbReference type="NCBIfam" id="TIGR01571">
    <property type="entry name" value="A_thal_Cys_rich"/>
    <property type="match status" value="1"/>
</dbReference>
<reference evidence="3" key="2">
    <citation type="submission" date="2020-06" db="EMBL/GenBank/DDBJ databases">
        <title>Helianthus annuus Genome sequencing and assembly Release 2.</title>
        <authorList>
            <person name="Gouzy J."/>
            <person name="Langlade N."/>
            <person name="Munos S."/>
        </authorList>
    </citation>
    <scope>NUCLEOTIDE SEQUENCE</scope>
    <source>
        <tissue evidence="3">Leaves</tissue>
    </source>
</reference>
<dbReference type="AlphaFoldDB" id="A0A9K3GV66"/>
<proteinExistence type="predicted"/>
<keyword evidence="2" id="KW-0472">Membrane</keyword>
<evidence type="ECO:0000313" key="3">
    <source>
        <dbReference type="EMBL" id="KAF5756193.1"/>
    </source>
</evidence>
<dbReference type="EMBL" id="MNCJ02000332">
    <property type="protein sequence ID" value="KAF5756193.1"/>
    <property type="molecule type" value="Genomic_DNA"/>
</dbReference>